<keyword evidence="4 14" id="KW-0540">Nuclease</keyword>
<dbReference type="FunCoup" id="A0A067QSW8">
    <property type="interactions" value="318"/>
</dbReference>
<dbReference type="PANTHER" id="PTHR13966">
    <property type="entry name" value="ENDONUCLEASE RELATED"/>
    <property type="match status" value="1"/>
</dbReference>
<dbReference type="CDD" id="cd00091">
    <property type="entry name" value="NUC"/>
    <property type="match status" value="1"/>
</dbReference>
<evidence type="ECO:0000259" key="16">
    <source>
        <dbReference type="SMART" id="SM00892"/>
    </source>
</evidence>
<evidence type="ECO:0000256" key="10">
    <source>
        <dbReference type="ARBA" id="ARBA00023128"/>
    </source>
</evidence>
<dbReference type="OMA" id="YVMPNQV"/>
<comment type="subcellular location">
    <subcellularLocation>
        <location evidence="2">Mitochondrion</location>
    </subcellularLocation>
</comment>
<dbReference type="GO" id="GO:0006309">
    <property type="term" value="P:apoptotic DNA fragmentation"/>
    <property type="evidence" value="ECO:0007669"/>
    <property type="project" value="TreeGrafter"/>
</dbReference>
<reference evidence="17 18" key="1">
    <citation type="journal article" date="2014" name="Nat. Commun.">
        <title>Molecular traces of alternative social organization in a termite genome.</title>
        <authorList>
            <person name="Terrapon N."/>
            <person name="Li C."/>
            <person name="Robertson H.M."/>
            <person name="Ji L."/>
            <person name="Meng X."/>
            <person name="Booth W."/>
            <person name="Chen Z."/>
            <person name="Childers C.P."/>
            <person name="Glastad K.M."/>
            <person name="Gokhale K."/>
            <person name="Gowin J."/>
            <person name="Gronenberg W."/>
            <person name="Hermansen R.A."/>
            <person name="Hu H."/>
            <person name="Hunt B.G."/>
            <person name="Huylmans A.K."/>
            <person name="Khalil S.M."/>
            <person name="Mitchell R.D."/>
            <person name="Munoz-Torres M.C."/>
            <person name="Mustard J.A."/>
            <person name="Pan H."/>
            <person name="Reese J.T."/>
            <person name="Scharf M.E."/>
            <person name="Sun F."/>
            <person name="Vogel H."/>
            <person name="Xiao J."/>
            <person name="Yang W."/>
            <person name="Yang Z."/>
            <person name="Yang Z."/>
            <person name="Zhou J."/>
            <person name="Zhu J."/>
            <person name="Brent C.S."/>
            <person name="Elsik C.G."/>
            <person name="Goodisman M.A."/>
            <person name="Liberles D.A."/>
            <person name="Roe R.M."/>
            <person name="Vargo E.L."/>
            <person name="Vilcinskas A."/>
            <person name="Wang J."/>
            <person name="Bornberg-Bauer E."/>
            <person name="Korb J."/>
            <person name="Zhang G."/>
            <person name="Liebig J."/>
        </authorList>
    </citation>
    <scope>NUCLEOTIDE SEQUENCE [LARGE SCALE GENOMIC DNA]</scope>
    <source>
        <tissue evidence="17">Whole organism</tissue>
    </source>
</reference>
<dbReference type="InterPro" id="IPR020821">
    <property type="entry name" value="ENPP1-3/EXOG-like_nuc-like"/>
</dbReference>
<dbReference type="GO" id="GO:0003676">
    <property type="term" value="F:nucleic acid binding"/>
    <property type="evidence" value="ECO:0007669"/>
    <property type="project" value="InterPro"/>
</dbReference>
<feature type="binding site" evidence="13">
    <location>
        <position position="155"/>
    </location>
    <ligand>
        <name>Mg(2+)</name>
        <dbReference type="ChEBI" id="CHEBI:18420"/>
        <note>catalytic</note>
    </ligand>
</feature>
<proteinExistence type="inferred from homology"/>
<dbReference type="InterPro" id="IPR001604">
    <property type="entry name" value="Endo_G_ENPP1-like_dom"/>
</dbReference>
<dbReference type="Gene3D" id="3.40.570.10">
    <property type="entry name" value="Extracellular Endonuclease, subunit A"/>
    <property type="match status" value="1"/>
</dbReference>
<comment type="similarity">
    <text evidence="3 14">Belongs to the DNA/RNA non-specific endonuclease family.</text>
</comment>
<feature type="domain" description="ENPP1-3/EXOG-like endonuclease/phosphodiesterase" evidence="15">
    <location>
        <begin position="58"/>
        <end position="268"/>
    </location>
</feature>
<keyword evidence="7 14" id="KW-0378">Hydrolase</keyword>
<dbReference type="EC" id="3.1.30.-" evidence="14"/>
<dbReference type="GO" id="GO:0046872">
    <property type="term" value="F:metal ion binding"/>
    <property type="evidence" value="ECO:0007669"/>
    <property type="project" value="UniProtKB-KW"/>
</dbReference>
<keyword evidence="9" id="KW-0809">Transit peptide</keyword>
<evidence type="ECO:0000256" key="11">
    <source>
        <dbReference type="ARBA" id="ARBA00023157"/>
    </source>
</evidence>
<dbReference type="AlphaFoldDB" id="A0A067QSW8"/>
<dbReference type="SMART" id="SM00477">
    <property type="entry name" value="NUC"/>
    <property type="match status" value="1"/>
</dbReference>
<dbReference type="STRING" id="136037.A0A067QSW8"/>
<dbReference type="InterPro" id="IPR044925">
    <property type="entry name" value="His-Me_finger_sf"/>
</dbReference>
<evidence type="ECO:0000256" key="8">
    <source>
        <dbReference type="ARBA" id="ARBA00022842"/>
    </source>
</evidence>
<gene>
    <name evidence="17" type="ORF">L798_13026</name>
</gene>
<feature type="domain" description="DNA/RNA non-specific endonuclease/pyrophosphatase/phosphodiesterase" evidence="16">
    <location>
        <begin position="57"/>
        <end position="268"/>
    </location>
</feature>
<evidence type="ECO:0000259" key="15">
    <source>
        <dbReference type="SMART" id="SM00477"/>
    </source>
</evidence>
<name>A0A067QSW8_ZOONE</name>
<evidence type="ECO:0000256" key="3">
    <source>
        <dbReference type="ARBA" id="ARBA00010052"/>
    </source>
</evidence>
<evidence type="ECO:0000256" key="5">
    <source>
        <dbReference type="ARBA" id="ARBA00022723"/>
    </source>
</evidence>
<dbReference type="InterPro" id="IPR018524">
    <property type="entry name" value="DNA/RNA_endonuclease_AS"/>
</dbReference>
<dbReference type="Pfam" id="PF01223">
    <property type="entry name" value="Endonuclease_NS"/>
    <property type="match status" value="1"/>
</dbReference>
<keyword evidence="8" id="KW-0460">Magnesium</keyword>
<dbReference type="PROSITE" id="PS01070">
    <property type="entry name" value="NUCLEASE_NON_SPEC"/>
    <property type="match status" value="1"/>
</dbReference>
<evidence type="ECO:0000313" key="17">
    <source>
        <dbReference type="EMBL" id="KDR12778.1"/>
    </source>
</evidence>
<dbReference type="SMART" id="SM00892">
    <property type="entry name" value="Endonuclease_NS"/>
    <property type="match status" value="1"/>
</dbReference>
<dbReference type="GO" id="GO:0000014">
    <property type="term" value="F:single-stranded DNA endodeoxyribonuclease activity"/>
    <property type="evidence" value="ECO:0007669"/>
    <property type="project" value="TreeGrafter"/>
</dbReference>
<dbReference type="PANTHER" id="PTHR13966:SF5">
    <property type="entry name" value="ENDONUCLEASE G, MITOCHONDRIAL"/>
    <property type="match status" value="1"/>
</dbReference>
<dbReference type="Proteomes" id="UP000027135">
    <property type="component" value="Unassembled WGS sequence"/>
</dbReference>
<dbReference type="FunFam" id="3.40.570.10:FF:000002">
    <property type="entry name" value="Endonuclease G, mitochondrial"/>
    <property type="match status" value="1"/>
</dbReference>
<evidence type="ECO:0000256" key="14">
    <source>
        <dbReference type="RuleBase" id="RU366055"/>
    </source>
</evidence>
<keyword evidence="11" id="KW-1015">Disulfide bond</keyword>
<keyword evidence="18" id="KW-1185">Reference proteome</keyword>
<keyword evidence="5 13" id="KW-0479">Metal-binding</keyword>
<evidence type="ECO:0000256" key="9">
    <source>
        <dbReference type="ARBA" id="ARBA00022946"/>
    </source>
</evidence>
<dbReference type="InterPro" id="IPR040255">
    <property type="entry name" value="Non-specific_endonuclease"/>
</dbReference>
<feature type="active site" description="Proton acceptor" evidence="12">
    <location>
        <position position="123"/>
    </location>
</feature>
<evidence type="ECO:0000256" key="7">
    <source>
        <dbReference type="ARBA" id="ARBA00022801"/>
    </source>
</evidence>
<organism evidence="17 18">
    <name type="scientific">Zootermopsis nevadensis</name>
    <name type="common">Dampwood termite</name>
    <dbReference type="NCBI Taxonomy" id="136037"/>
    <lineage>
        <taxon>Eukaryota</taxon>
        <taxon>Metazoa</taxon>
        <taxon>Ecdysozoa</taxon>
        <taxon>Arthropoda</taxon>
        <taxon>Hexapoda</taxon>
        <taxon>Insecta</taxon>
        <taxon>Pterygota</taxon>
        <taxon>Neoptera</taxon>
        <taxon>Polyneoptera</taxon>
        <taxon>Dictyoptera</taxon>
        <taxon>Blattodea</taxon>
        <taxon>Blattoidea</taxon>
        <taxon>Termitoidae</taxon>
        <taxon>Termopsidae</taxon>
        <taxon>Zootermopsis</taxon>
    </lineage>
</organism>
<dbReference type="EMBL" id="KK852991">
    <property type="protein sequence ID" value="KDR12778.1"/>
    <property type="molecule type" value="Genomic_DNA"/>
</dbReference>
<dbReference type="eggNOG" id="KOG3721">
    <property type="taxonomic scope" value="Eukaryota"/>
</dbReference>
<evidence type="ECO:0000256" key="12">
    <source>
        <dbReference type="PIRSR" id="PIRSR640255-1"/>
    </source>
</evidence>
<keyword evidence="6 14" id="KW-0255">Endonuclease</keyword>
<sequence>MPGLPIFGTVSAASPENKLSVLENDFVSRESSPVPRKPSRVSQIMKYGFPGIDTVRSFDDYVLSYDRRNRVPHWVFEHLTKETLVYNEFVDRSKCEFAEDTSVHPYFRSVNSDYRGTGFDRGHMAAAGNHRVCQKHVDQTFFLSNIAPQVGVGFNRHSWNRLEKYVRKMTKTYKNVYVCTGPLFLPRKDTDGKMYVRYQVIGANSVAVPTHFFKVVVAETDDYKLDMEAYVMPNQAIDDNTPLTVFQVPPESIERSAGLLFFDQLSKDKIRKINGRKSTMLDSKASDDKVQYAAVILRLARNAGCLKRQRQTLSFLLHPTSSSRKSQDYSHGLNFP</sequence>
<evidence type="ECO:0000256" key="2">
    <source>
        <dbReference type="ARBA" id="ARBA00004173"/>
    </source>
</evidence>
<keyword evidence="10" id="KW-0496">Mitochondrion</keyword>
<comment type="cofactor">
    <cofactor evidence="1 14">
        <name>Mg(2+)</name>
        <dbReference type="ChEBI" id="CHEBI:18420"/>
    </cofactor>
</comment>
<protein>
    <recommendedName>
        <fullName evidence="14">Endonuclease</fullName>
        <ecNumber evidence="14">3.1.30.-</ecNumber>
    </recommendedName>
</protein>
<dbReference type="InterPro" id="IPR044929">
    <property type="entry name" value="DNA/RNA_non-sp_Endonuclease_sf"/>
</dbReference>
<dbReference type="GO" id="GO:0005634">
    <property type="term" value="C:nucleus"/>
    <property type="evidence" value="ECO:0007669"/>
    <property type="project" value="TreeGrafter"/>
</dbReference>
<accession>A0A067QSW8</accession>
<evidence type="ECO:0000256" key="6">
    <source>
        <dbReference type="ARBA" id="ARBA00022759"/>
    </source>
</evidence>
<dbReference type="InParanoid" id="A0A067QSW8"/>
<dbReference type="GO" id="GO:0004521">
    <property type="term" value="F:RNA endonuclease activity"/>
    <property type="evidence" value="ECO:0007669"/>
    <property type="project" value="TreeGrafter"/>
</dbReference>
<dbReference type="GO" id="GO:0005743">
    <property type="term" value="C:mitochondrial inner membrane"/>
    <property type="evidence" value="ECO:0007669"/>
    <property type="project" value="TreeGrafter"/>
</dbReference>
<dbReference type="SUPFAM" id="SSF54060">
    <property type="entry name" value="His-Me finger endonucleases"/>
    <property type="match status" value="1"/>
</dbReference>
<evidence type="ECO:0000256" key="13">
    <source>
        <dbReference type="PIRSR" id="PIRSR640255-2"/>
    </source>
</evidence>
<evidence type="ECO:0000256" key="4">
    <source>
        <dbReference type="ARBA" id="ARBA00022722"/>
    </source>
</evidence>
<evidence type="ECO:0000256" key="1">
    <source>
        <dbReference type="ARBA" id="ARBA00001946"/>
    </source>
</evidence>
<evidence type="ECO:0000313" key="18">
    <source>
        <dbReference type="Proteomes" id="UP000027135"/>
    </source>
</evidence>